<evidence type="ECO:0000313" key="2">
    <source>
        <dbReference type="EMBL" id="GIY81774.1"/>
    </source>
</evidence>
<gene>
    <name evidence="2" type="ORF">CDAR_512181</name>
</gene>
<evidence type="ECO:0000256" key="1">
    <source>
        <dbReference type="SAM" id="MobiDB-lite"/>
    </source>
</evidence>
<dbReference type="Proteomes" id="UP001054837">
    <property type="component" value="Unassembled WGS sequence"/>
</dbReference>
<evidence type="ECO:0000313" key="3">
    <source>
        <dbReference type="Proteomes" id="UP001054837"/>
    </source>
</evidence>
<feature type="compositionally biased region" description="Basic and acidic residues" evidence="1">
    <location>
        <begin position="82"/>
        <end position="93"/>
    </location>
</feature>
<name>A0AAV4WHU7_9ARAC</name>
<accession>A0AAV4WHU7</accession>
<keyword evidence="3" id="KW-1185">Reference proteome</keyword>
<comment type="caution">
    <text evidence="2">The sequence shown here is derived from an EMBL/GenBank/DDBJ whole genome shotgun (WGS) entry which is preliminary data.</text>
</comment>
<reference evidence="2 3" key="1">
    <citation type="submission" date="2021-06" db="EMBL/GenBank/DDBJ databases">
        <title>Caerostris darwini draft genome.</title>
        <authorList>
            <person name="Kono N."/>
            <person name="Arakawa K."/>
        </authorList>
    </citation>
    <scope>NUCLEOTIDE SEQUENCE [LARGE SCALE GENOMIC DNA]</scope>
</reference>
<sequence length="93" mass="10271">MNLWLNMLEDITVEARSSPDARFVAYANAKSLGVFVINGAENSAEHPTWAERGEKNRDGDRNSGRFSKEAAPADESTAVRVSELRKSEFLPTS</sequence>
<organism evidence="2 3">
    <name type="scientific">Caerostris darwini</name>
    <dbReference type="NCBI Taxonomy" id="1538125"/>
    <lineage>
        <taxon>Eukaryota</taxon>
        <taxon>Metazoa</taxon>
        <taxon>Ecdysozoa</taxon>
        <taxon>Arthropoda</taxon>
        <taxon>Chelicerata</taxon>
        <taxon>Arachnida</taxon>
        <taxon>Araneae</taxon>
        <taxon>Araneomorphae</taxon>
        <taxon>Entelegynae</taxon>
        <taxon>Araneoidea</taxon>
        <taxon>Araneidae</taxon>
        <taxon>Caerostris</taxon>
    </lineage>
</organism>
<protein>
    <submittedName>
        <fullName evidence="2">Uncharacterized protein</fullName>
    </submittedName>
</protein>
<feature type="region of interest" description="Disordered" evidence="1">
    <location>
        <begin position="43"/>
        <end position="93"/>
    </location>
</feature>
<dbReference type="EMBL" id="BPLQ01014668">
    <property type="protein sequence ID" value="GIY81774.1"/>
    <property type="molecule type" value="Genomic_DNA"/>
</dbReference>
<proteinExistence type="predicted"/>
<dbReference type="AlphaFoldDB" id="A0AAV4WHU7"/>
<feature type="compositionally biased region" description="Basic and acidic residues" evidence="1">
    <location>
        <begin position="48"/>
        <end position="68"/>
    </location>
</feature>